<evidence type="ECO:0000256" key="10">
    <source>
        <dbReference type="SAM" id="MobiDB-lite"/>
    </source>
</evidence>
<dbReference type="GO" id="GO:0005634">
    <property type="term" value="C:nucleus"/>
    <property type="evidence" value="ECO:0007669"/>
    <property type="project" value="TreeGrafter"/>
</dbReference>
<dbReference type="EMBL" id="CAIX01000325">
    <property type="protein sequence ID" value="CCI49671.1"/>
    <property type="molecule type" value="Genomic_DNA"/>
</dbReference>
<sequence>MKKGSASNVYIRKDNSIPEWLRFIVAFATNWKFTVPFLINQSGSIVYVYLLGSTELSTAVPICNSLSFVFTAVTASLLGERSKKPVCTYAGMLFVCVGSPLVTENAEKIQEGRAVIISPEHNKVFYNKVQVLNRDLSISIISDFARERARERILLDRKKNQEDSVQIDLHVDTSEIDEYLNATADHSGLKILEALAASGLRSIRYFQQIPGIRSILVNDLDSAAVESIKRNIEFNNVPSDRVVASQADASDLLYSHRKESDQFDVIDLDPYGSAAMLLDGAVQAISNGGLLCVTCTDMPVLSGKNPETCFSRYSSIPGKAHYVHENAIRIVLQAIERCAIKYQRHIVPVTSCSIDFYVRVFVRVFKSPFQVKKSVTKLSHVFQCVGCETFHLQPVGVATGNTFHAARGPVFGTECGQCGSKFRVTGPIWSDPLHDRDAISRIRDQVANSVGAYPTKDRLFGLLTTISEEVIEAPLHYTISGLARTLHCTNPRLDQFQFAIRSQGYQVSQFHKAPDAIKTTAPPQTIWDIMRCWVMKHPINKKWENQDTPGNRILATKSNLELDFNTRRPSKLQKEKVMRFPKNPQPYWGPKARAKGNRTKAPDFDLESMQEQKKHKVELS</sequence>
<dbReference type="SUPFAM" id="SSF53335">
    <property type="entry name" value="S-adenosyl-L-methionine-dependent methyltransferases"/>
    <property type="match status" value="1"/>
</dbReference>
<evidence type="ECO:0000256" key="2">
    <source>
        <dbReference type="ARBA" id="ARBA00022603"/>
    </source>
</evidence>
<evidence type="ECO:0000256" key="9">
    <source>
        <dbReference type="PROSITE-ProRule" id="PRU00958"/>
    </source>
</evidence>
<dbReference type="InterPro" id="IPR042296">
    <property type="entry name" value="tRNA_met_Trm1_C"/>
</dbReference>
<dbReference type="FunFam" id="3.30.56.70:FF:000001">
    <property type="entry name" value="tRNA (guanine(26)-N(2))-dimethyltransferase"/>
    <property type="match status" value="1"/>
</dbReference>
<evidence type="ECO:0000256" key="6">
    <source>
        <dbReference type="ARBA" id="ARBA00022884"/>
    </source>
</evidence>
<accession>A0A024GRX0</accession>
<dbReference type="InterPro" id="IPR018908">
    <property type="entry name" value="TMEM234"/>
</dbReference>
<protein>
    <recommendedName>
        <fullName evidence="7 9">tRNA (guanine(26)-N(2))-dimethyltransferase</fullName>
        <ecNumber evidence="7 9">2.1.1.216</ecNumber>
    </recommendedName>
</protein>
<keyword evidence="4 9" id="KW-0949">S-adenosyl-L-methionine</keyword>
<evidence type="ECO:0000256" key="4">
    <source>
        <dbReference type="ARBA" id="ARBA00022691"/>
    </source>
</evidence>
<dbReference type="Pfam" id="PF02005">
    <property type="entry name" value="TRM"/>
    <property type="match status" value="1"/>
</dbReference>
<dbReference type="PANTHER" id="PTHR10631:SF3">
    <property type="entry name" value="TRNA (GUANINE(26)-N(2))-DIMETHYLTRANSFERASE"/>
    <property type="match status" value="1"/>
</dbReference>
<keyword evidence="3 9" id="KW-0808">Transferase</keyword>
<keyword evidence="2 9" id="KW-0489">Methyltransferase</keyword>
<dbReference type="STRING" id="65357.A0A024GRX0"/>
<comment type="caution">
    <text evidence="11">The sequence shown here is derived from an EMBL/GenBank/DDBJ whole genome shotgun (WGS) entry which is preliminary data.</text>
</comment>
<dbReference type="Gene3D" id="3.40.50.150">
    <property type="entry name" value="Vaccinia Virus protein VP39"/>
    <property type="match status" value="1"/>
</dbReference>
<reference evidence="11 12" key="1">
    <citation type="submission" date="2012-05" db="EMBL/GenBank/DDBJ databases">
        <title>Recombination and specialization in a pathogen metapopulation.</title>
        <authorList>
            <person name="Gardiner A."/>
            <person name="Kemen E."/>
            <person name="Schultz-Larsen T."/>
            <person name="MacLean D."/>
            <person name="Van Oosterhout C."/>
            <person name="Jones J.D.G."/>
        </authorList>
    </citation>
    <scope>NUCLEOTIDE SEQUENCE [LARGE SCALE GENOMIC DNA]</scope>
    <source>
        <strain evidence="11 12">Ac Nc2</strain>
    </source>
</reference>
<name>A0A024GRX0_9STRA</name>
<dbReference type="EC" id="2.1.1.216" evidence="7 9"/>
<dbReference type="OrthoDB" id="6349953at2759"/>
<evidence type="ECO:0000313" key="11">
    <source>
        <dbReference type="EMBL" id="CCI49671.1"/>
    </source>
</evidence>
<dbReference type="FunCoup" id="A0A024GRX0">
    <property type="interactions" value="411"/>
</dbReference>
<dbReference type="NCBIfam" id="TIGR00308">
    <property type="entry name" value="TRM1"/>
    <property type="match status" value="1"/>
</dbReference>
<dbReference type="PROSITE" id="PS51626">
    <property type="entry name" value="SAM_MT_TRM1"/>
    <property type="match status" value="1"/>
</dbReference>
<evidence type="ECO:0000256" key="7">
    <source>
        <dbReference type="ARBA" id="ARBA00039099"/>
    </source>
</evidence>
<dbReference type="GO" id="GO:0002940">
    <property type="term" value="P:tRNA N2-guanine methylation"/>
    <property type="evidence" value="ECO:0007669"/>
    <property type="project" value="TreeGrafter"/>
</dbReference>
<proteinExistence type="inferred from homology"/>
<dbReference type="PANTHER" id="PTHR10631">
    <property type="entry name" value="N 2 ,N 2 -DIMETHYLGUANOSINE TRNA METHYLTRANSFERASE"/>
    <property type="match status" value="1"/>
</dbReference>
<evidence type="ECO:0000256" key="8">
    <source>
        <dbReference type="ARBA" id="ARBA00051897"/>
    </source>
</evidence>
<dbReference type="AlphaFoldDB" id="A0A024GRX0"/>
<dbReference type="Proteomes" id="UP000053237">
    <property type="component" value="Unassembled WGS sequence"/>
</dbReference>
<dbReference type="Pfam" id="PF10639">
    <property type="entry name" value="TMEM234"/>
    <property type="match status" value="1"/>
</dbReference>
<dbReference type="Gene3D" id="3.30.56.70">
    <property type="entry name" value="N2,N2-dimethylguanosine tRNA methyltransferase, C-terminal domain"/>
    <property type="match status" value="1"/>
</dbReference>
<keyword evidence="5 9" id="KW-0819">tRNA processing</keyword>
<keyword evidence="6 9" id="KW-0694">RNA-binding</keyword>
<dbReference type="InParanoid" id="A0A024GRX0"/>
<keyword evidence="1 9" id="KW-0820">tRNA-binding</keyword>
<dbReference type="InterPro" id="IPR002905">
    <property type="entry name" value="Trm1"/>
</dbReference>
<evidence type="ECO:0000256" key="1">
    <source>
        <dbReference type="ARBA" id="ARBA00022555"/>
    </source>
</evidence>
<evidence type="ECO:0000313" key="12">
    <source>
        <dbReference type="Proteomes" id="UP000053237"/>
    </source>
</evidence>
<gene>
    <name evidence="11" type="ORF">BN9_110400</name>
</gene>
<comment type="catalytic activity">
    <reaction evidence="8 9">
        <text>guanosine(26) in tRNA + 2 S-adenosyl-L-methionine = N(2)-dimethylguanosine(26) in tRNA + 2 S-adenosyl-L-homocysteine + 2 H(+)</text>
        <dbReference type="Rhea" id="RHEA:43140"/>
        <dbReference type="Rhea" id="RHEA-COMP:10359"/>
        <dbReference type="Rhea" id="RHEA-COMP:10360"/>
        <dbReference type="ChEBI" id="CHEBI:15378"/>
        <dbReference type="ChEBI" id="CHEBI:57856"/>
        <dbReference type="ChEBI" id="CHEBI:59789"/>
        <dbReference type="ChEBI" id="CHEBI:74269"/>
        <dbReference type="ChEBI" id="CHEBI:74513"/>
        <dbReference type="EC" id="2.1.1.216"/>
    </reaction>
</comment>
<dbReference type="GO" id="GO:0160104">
    <property type="term" value="F:tRNA (guanine(26)-N2)-dimethyltransferase activity"/>
    <property type="evidence" value="ECO:0007669"/>
    <property type="project" value="UniProtKB-UniRule"/>
</dbReference>
<keyword evidence="12" id="KW-1185">Reference proteome</keyword>
<comment type="similarity">
    <text evidence="9">Belongs to the class I-like SAM-binding methyltransferase superfamily. Trm1 family.</text>
</comment>
<evidence type="ECO:0000256" key="3">
    <source>
        <dbReference type="ARBA" id="ARBA00022679"/>
    </source>
</evidence>
<feature type="region of interest" description="Disordered" evidence="10">
    <location>
        <begin position="579"/>
        <end position="620"/>
    </location>
</feature>
<organism evidence="11 12">
    <name type="scientific">Albugo candida</name>
    <dbReference type="NCBI Taxonomy" id="65357"/>
    <lineage>
        <taxon>Eukaryota</taxon>
        <taxon>Sar</taxon>
        <taxon>Stramenopiles</taxon>
        <taxon>Oomycota</taxon>
        <taxon>Peronosporomycetes</taxon>
        <taxon>Albuginales</taxon>
        <taxon>Albuginaceae</taxon>
        <taxon>Albugo</taxon>
    </lineage>
</organism>
<dbReference type="InterPro" id="IPR029063">
    <property type="entry name" value="SAM-dependent_MTases_sf"/>
</dbReference>
<dbReference type="GO" id="GO:0000049">
    <property type="term" value="F:tRNA binding"/>
    <property type="evidence" value="ECO:0007669"/>
    <property type="project" value="UniProtKB-UniRule"/>
</dbReference>
<evidence type="ECO:0000256" key="5">
    <source>
        <dbReference type="ARBA" id="ARBA00022694"/>
    </source>
</evidence>